<accession>A0ABW0IJG9</accession>
<dbReference type="Pfam" id="PF07876">
    <property type="entry name" value="Dabb"/>
    <property type="match status" value="1"/>
</dbReference>
<evidence type="ECO:0000313" key="2">
    <source>
        <dbReference type="EMBL" id="MFC5418412.1"/>
    </source>
</evidence>
<reference evidence="3" key="1">
    <citation type="journal article" date="2019" name="Int. J. Syst. Evol. Microbiol.">
        <title>The Global Catalogue of Microorganisms (GCM) 10K type strain sequencing project: providing services to taxonomists for standard genome sequencing and annotation.</title>
        <authorList>
            <consortium name="The Broad Institute Genomics Platform"/>
            <consortium name="The Broad Institute Genome Sequencing Center for Infectious Disease"/>
            <person name="Wu L."/>
            <person name="Ma J."/>
        </authorList>
    </citation>
    <scope>NUCLEOTIDE SEQUENCE [LARGE SCALE GENOMIC DNA]</scope>
    <source>
        <strain evidence="3">NCAIM B.01391</strain>
    </source>
</reference>
<proteinExistence type="predicted"/>
<dbReference type="RefSeq" id="WP_377795623.1">
    <property type="nucleotide sequence ID" value="NZ_JBHSLW010000005.1"/>
</dbReference>
<gene>
    <name evidence="2" type="ORF">ACFPOB_02410</name>
</gene>
<dbReference type="PANTHER" id="PTHR37832">
    <property type="entry name" value="BLL2683 PROTEIN"/>
    <property type="match status" value="1"/>
</dbReference>
<dbReference type="Gene3D" id="3.30.70.100">
    <property type="match status" value="1"/>
</dbReference>
<organism evidence="2 3">
    <name type="scientific">Bosea eneae</name>
    <dbReference type="NCBI Taxonomy" id="151454"/>
    <lineage>
        <taxon>Bacteria</taxon>
        <taxon>Pseudomonadati</taxon>
        <taxon>Pseudomonadota</taxon>
        <taxon>Alphaproteobacteria</taxon>
        <taxon>Hyphomicrobiales</taxon>
        <taxon>Boseaceae</taxon>
        <taxon>Bosea</taxon>
    </lineage>
</organism>
<dbReference type="SMART" id="SM00886">
    <property type="entry name" value="Dabb"/>
    <property type="match status" value="1"/>
</dbReference>
<dbReference type="InterPro" id="IPR013097">
    <property type="entry name" value="Dabb"/>
</dbReference>
<feature type="domain" description="Stress-response A/B barrel" evidence="1">
    <location>
        <begin position="5"/>
        <end position="100"/>
    </location>
</feature>
<dbReference type="PANTHER" id="PTHR37832:SF1">
    <property type="entry name" value="STRESS-RESPONSE A_B BARREL DOMAIN-CONTAINING PROTEIN"/>
    <property type="match status" value="1"/>
</dbReference>
<name>A0ABW0IJG9_9HYPH</name>
<keyword evidence="3" id="KW-1185">Reference proteome</keyword>
<protein>
    <submittedName>
        <fullName evidence="2">Dabb family protein</fullName>
    </submittedName>
</protein>
<sequence length="124" mass="13686">MPGPVRHIVMWRLRGDTPTERADARAKVKAAFEGLRGRIEGLTHIEIGADVSGVDYACDVVLVSEFADRAALEAYGSHPEHLRVRQELADLRIARFQVDYLADSDVPVFAASGLHHRQEIVAGE</sequence>
<evidence type="ECO:0000259" key="1">
    <source>
        <dbReference type="PROSITE" id="PS51502"/>
    </source>
</evidence>
<dbReference type="InterPro" id="IPR011008">
    <property type="entry name" value="Dimeric_a/b-barrel"/>
</dbReference>
<dbReference type="Proteomes" id="UP001596053">
    <property type="component" value="Unassembled WGS sequence"/>
</dbReference>
<comment type="caution">
    <text evidence="2">The sequence shown here is derived from an EMBL/GenBank/DDBJ whole genome shotgun (WGS) entry which is preliminary data.</text>
</comment>
<dbReference type="EMBL" id="JBHSLW010000005">
    <property type="protein sequence ID" value="MFC5418412.1"/>
    <property type="molecule type" value="Genomic_DNA"/>
</dbReference>
<evidence type="ECO:0000313" key="3">
    <source>
        <dbReference type="Proteomes" id="UP001596053"/>
    </source>
</evidence>
<dbReference type="SUPFAM" id="SSF54909">
    <property type="entry name" value="Dimeric alpha+beta barrel"/>
    <property type="match status" value="1"/>
</dbReference>
<dbReference type="PROSITE" id="PS51502">
    <property type="entry name" value="S_R_A_B_BARREL"/>
    <property type="match status" value="1"/>
</dbReference>